<accession>A0A445E2T8</accession>
<reference evidence="5 6" key="1">
    <citation type="submission" date="2019-01" db="EMBL/GenBank/DDBJ databases">
        <title>Sequencing of cultivated peanut Arachis hypogaea provides insights into genome evolution and oil improvement.</title>
        <authorList>
            <person name="Chen X."/>
        </authorList>
    </citation>
    <scope>NUCLEOTIDE SEQUENCE [LARGE SCALE GENOMIC DNA]</scope>
    <source>
        <strain evidence="6">cv. Fuhuasheng</strain>
        <tissue evidence="5">Leaves</tissue>
    </source>
</reference>
<gene>
    <name evidence="5" type="ORF">Ahy_A03g016308</name>
</gene>
<dbReference type="InterPro" id="IPR042086">
    <property type="entry name" value="MeTrfase_capping"/>
</dbReference>
<dbReference type="EMBL" id="SDMP01000003">
    <property type="protein sequence ID" value="RYR69756.1"/>
    <property type="molecule type" value="Genomic_DNA"/>
</dbReference>
<dbReference type="InterPro" id="IPR005299">
    <property type="entry name" value="MeTrfase_7"/>
</dbReference>
<dbReference type="Gene3D" id="3.40.50.150">
    <property type="entry name" value="Vaccinia Virus protein VP39"/>
    <property type="match status" value="4"/>
</dbReference>
<keyword evidence="4" id="KW-0460">Magnesium</keyword>
<dbReference type="Gene3D" id="1.10.1200.270">
    <property type="entry name" value="Methyltransferase, alpha-helical capping domain"/>
    <property type="match status" value="4"/>
</dbReference>
<evidence type="ECO:0000256" key="4">
    <source>
        <dbReference type="ARBA" id="ARBA00022842"/>
    </source>
</evidence>
<proteinExistence type="predicted"/>
<keyword evidence="1" id="KW-0489">Methyltransferase</keyword>
<keyword evidence="6" id="KW-1185">Reference proteome</keyword>
<name>A0A445E2T8_ARAHY</name>
<comment type="caution">
    <text evidence="5">The sequence shown here is derived from an EMBL/GenBank/DDBJ whole genome shotgun (WGS) entry which is preliminary data.</text>
</comment>
<evidence type="ECO:0000256" key="1">
    <source>
        <dbReference type="ARBA" id="ARBA00022603"/>
    </source>
</evidence>
<dbReference type="PANTHER" id="PTHR31009">
    <property type="entry name" value="S-ADENOSYL-L-METHIONINE:CARBOXYL METHYLTRANSFERASE FAMILY PROTEIN"/>
    <property type="match status" value="1"/>
</dbReference>
<dbReference type="Proteomes" id="UP000289738">
    <property type="component" value="Chromosome A03"/>
</dbReference>
<dbReference type="GO" id="GO:0008168">
    <property type="term" value="F:methyltransferase activity"/>
    <property type="evidence" value="ECO:0007669"/>
    <property type="project" value="UniProtKB-KW"/>
</dbReference>
<evidence type="ECO:0000313" key="5">
    <source>
        <dbReference type="EMBL" id="RYR69756.1"/>
    </source>
</evidence>
<dbReference type="Pfam" id="PF03492">
    <property type="entry name" value="Methyltransf_7"/>
    <property type="match status" value="4"/>
</dbReference>
<dbReference type="GO" id="GO:0032259">
    <property type="term" value="P:methylation"/>
    <property type="evidence" value="ECO:0007669"/>
    <property type="project" value="UniProtKB-KW"/>
</dbReference>
<organism evidence="5 6">
    <name type="scientific">Arachis hypogaea</name>
    <name type="common">Peanut</name>
    <dbReference type="NCBI Taxonomy" id="3818"/>
    <lineage>
        <taxon>Eukaryota</taxon>
        <taxon>Viridiplantae</taxon>
        <taxon>Streptophyta</taxon>
        <taxon>Embryophyta</taxon>
        <taxon>Tracheophyta</taxon>
        <taxon>Spermatophyta</taxon>
        <taxon>Magnoliopsida</taxon>
        <taxon>eudicotyledons</taxon>
        <taxon>Gunneridae</taxon>
        <taxon>Pentapetalae</taxon>
        <taxon>rosids</taxon>
        <taxon>fabids</taxon>
        <taxon>Fabales</taxon>
        <taxon>Fabaceae</taxon>
        <taxon>Papilionoideae</taxon>
        <taxon>50 kb inversion clade</taxon>
        <taxon>dalbergioids sensu lato</taxon>
        <taxon>Dalbergieae</taxon>
        <taxon>Pterocarpus clade</taxon>
        <taxon>Arachis</taxon>
    </lineage>
</organism>
<evidence type="ECO:0000256" key="3">
    <source>
        <dbReference type="ARBA" id="ARBA00022723"/>
    </source>
</evidence>
<protein>
    <submittedName>
        <fullName evidence="5">Uncharacterized protein</fullName>
    </submittedName>
</protein>
<evidence type="ECO:0000256" key="2">
    <source>
        <dbReference type="ARBA" id="ARBA00022679"/>
    </source>
</evidence>
<evidence type="ECO:0000313" key="6">
    <source>
        <dbReference type="Proteomes" id="UP000289738"/>
    </source>
</evidence>
<dbReference type="SUPFAM" id="SSF53335">
    <property type="entry name" value="S-adenosyl-L-methionine-dependent methyltransferases"/>
    <property type="match status" value="4"/>
</dbReference>
<dbReference type="STRING" id="3818.A0A445E2T8"/>
<dbReference type="GO" id="GO:0046872">
    <property type="term" value="F:metal ion binding"/>
    <property type="evidence" value="ECO:0007669"/>
    <property type="project" value="UniProtKB-KW"/>
</dbReference>
<keyword evidence="3" id="KW-0479">Metal-binding</keyword>
<keyword evidence="2" id="KW-0808">Transferase</keyword>
<dbReference type="InterPro" id="IPR029063">
    <property type="entry name" value="SAM-dependent_MTases_sf"/>
</dbReference>
<sequence>MDRQQVVLHMNHGMGDNSYAHNSIVQQKKVMREAKGIVEESMMRLYTIIPIHCFKVADLGCSSGPNALQLVSNVIDIVDTTTCNLNLKPPIFQFFLNDLFGNDFNSIFKSLPQFSEIIEEKKGHKCGACFINATPGTFYKSLFPNNFLHFVHSSFSLHWLSQAPKELGNEENVHLTSTTPPAMHEAYLEQFQKDFKLFLKLRSQELVPKGGMVLTLIGRDKSQKTHDIRTAWSLIGTTLNDMVLENLIEAIKLESFDLPLYNPTIEEAKEVIEDEGSFTLQRLESVILDWSTNIKEAVDDDNNNNLDLNTKAEFTTKFIRAALEPLLKAKFGEEIMDELFVRYKNKIVQLIMGVKILEFPTLIISLIKKIRIHNTSSEQVMSSLIKRTQDKDLGKGMDRQQVVLHMNHGMGDNSYAHNSIIQKKVMREAKGIVEESIKRLYTIIPIHCFKVADLGCSSGPNALQMVSNVIDIVDTTTSNLNLKPPVFQFFLNDLFGNDFNSIFKSLPQFSEIIEEEKGHKLGPCFINATPGTFYKRLFPNNFSHFVHSSFSLHWLSQVPKKLFNKENIHLTSTSPPRMHKAYLEQFQNDFKLFLKLRSQELVSEGGMVLTLFGREETRDMRTAWRLFGVTLNDMLLENLIEETKLESFNLPLYDPTIEEAKEVIEDEGSFTLQRLESVIMGWDGNINEGVDDNNKLDLNMRAQFITKQQRAALEPLLKAQFGENVMDELFLSWGSRERTKCITTKEIEDMEVGMASQNMLHMNSGVGDKSYAHNSFFQKNAIIKAKPILEESMTRLYYNILPKCLKVADLGCSSGPNTLQVISNIINIVDTTSSNLNLSLPDFQFYLNDLFESDFNTIFKSLPQFYKTLEGKKGNKIGPCFINATPGTFYKRLFPTSSMHFFHCSYSLHWLSQSPEELTIDGGGAVERDSIYLTSTSPIAMQKAYLGQFQRNLKAFLKSRSEELVTGGEMVLTFIGRQNNTSEIRATWNLLGLALNEMLSENLIEKETLKSFNIPNYDPSMEEVKEIIEEEGSFILHRVETMWMGWHGNMMNNEEGANGNQLDENVTGEFIAKYIRAVTEPLLKAHFGQRIMDELFLREFIRPANTRERTKCITTKEREDMEVDMSAQNILHMNSGVGDKSYAHNSFFQRKAIIQANPILEESITRLYHNNIVPKCLKVADLGCSSGPNALQVVSNIINIVDTTSSNLNLSSPNFQFYLNDLFENDFNTIFKSLPQYHKTLLEEKKELKIGSCFINATPGTFYNRLFPTSSIHFFHSSYCLHWLSQVPEKLIEGEEALRWDNIYLTRTSPVSMHRAYLEQFQKDFKQFLKSRSEELVTGGGMLLAFIGRQDTSEIRTAWELIDMSLKDLLLEKLIEKETLECFNMPNYDPSMEEVKQVIEEEGSFILQKLETVHQDWDPNTNGGGNDKNKVDENMRGEIVAKYIRAITEPLLKAHFGELRMDELFLRLENKAVQLIKETKIFKFPILDPFMHISEKGSWMHELFLMFKDKVAQLVREIQILEFPNFVVSLVKNA</sequence>